<dbReference type="AlphaFoldDB" id="A0A1V2IF16"/>
<protein>
    <recommendedName>
        <fullName evidence="1">FAS1-like dehydratase domain-containing protein</fullName>
    </recommendedName>
</protein>
<proteinExistence type="predicted"/>
<dbReference type="Gene3D" id="3.10.129.10">
    <property type="entry name" value="Hotdog Thioesterase"/>
    <property type="match status" value="1"/>
</dbReference>
<evidence type="ECO:0000259" key="1">
    <source>
        <dbReference type="Pfam" id="PF13452"/>
    </source>
</evidence>
<evidence type="ECO:0000313" key="2">
    <source>
        <dbReference type="EMBL" id="ONH31707.1"/>
    </source>
</evidence>
<dbReference type="SUPFAM" id="SSF54637">
    <property type="entry name" value="Thioesterase/thiol ester dehydrase-isomerase"/>
    <property type="match status" value="1"/>
</dbReference>
<evidence type="ECO:0000313" key="3">
    <source>
        <dbReference type="Proteomes" id="UP000188929"/>
    </source>
</evidence>
<feature type="domain" description="FAS1-like dehydratase" evidence="1">
    <location>
        <begin position="11"/>
        <end position="157"/>
    </location>
</feature>
<sequence>MGLLTDEMRAAVGSVVDWRVSFPVAASDIRRWAIAVYHPDPPPRRFWDEAATAGGIVAPEEFNPFAWMAAEQREPVVAPLPRDTDRMEKAIGITGPGLRVQINGGTEVNYGVPIRPGDVIHSETRLVEYRETTGRMGPMLIAVTESVWTNQDGERVLAERQTAIRY</sequence>
<dbReference type="InterPro" id="IPR029069">
    <property type="entry name" value="HotDog_dom_sf"/>
</dbReference>
<dbReference type="Pfam" id="PF13452">
    <property type="entry name" value="FAS1_DH_region"/>
    <property type="match status" value="1"/>
</dbReference>
<dbReference type="EMBL" id="MOMC01000015">
    <property type="protein sequence ID" value="ONH31707.1"/>
    <property type="molecule type" value="Genomic_DNA"/>
</dbReference>
<dbReference type="RefSeq" id="WP_076815276.1">
    <property type="nucleotide sequence ID" value="NZ_MOMC01000015.1"/>
</dbReference>
<accession>A0A1V2IF16</accession>
<organism evidence="2 3">
    <name type="scientific">Pseudofrankia asymbiotica</name>
    <dbReference type="NCBI Taxonomy" id="1834516"/>
    <lineage>
        <taxon>Bacteria</taxon>
        <taxon>Bacillati</taxon>
        <taxon>Actinomycetota</taxon>
        <taxon>Actinomycetes</taxon>
        <taxon>Frankiales</taxon>
        <taxon>Frankiaceae</taxon>
        <taxon>Pseudofrankia</taxon>
    </lineage>
</organism>
<comment type="caution">
    <text evidence="2">The sequence shown here is derived from an EMBL/GenBank/DDBJ whole genome shotgun (WGS) entry which is preliminary data.</text>
</comment>
<name>A0A1V2IF16_9ACTN</name>
<dbReference type="Proteomes" id="UP000188929">
    <property type="component" value="Unassembled WGS sequence"/>
</dbReference>
<reference evidence="3" key="1">
    <citation type="submission" date="2016-10" db="EMBL/GenBank/DDBJ databases">
        <title>Frankia sp. NRRL B-16386 Genome sequencing.</title>
        <authorList>
            <person name="Ghodhbane-Gtari F."/>
            <person name="Swanson E."/>
            <person name="Gueddou A."/>
            <person name="Hezbri K."/>
            <person name="Ktari K."/>
            <person name="Nouioui I."/>
            <person name="Morris K."/>
            <person name="Simpson S."/>
            <person name="Abebe-Akele F."/>
            <person name="Thomas K."/>
            <person name="Gtari M."/>
            <person name="Tisa L.S."/>
        </authorList>
    </citation>
    <scope>NUCLEOTIDE SEQUENCE [LARGE SCALE GENOMIC DNA]</scope>
    <source>
        <strain evidence="3">NRRL B-16386</strain>
    </source>
</reference>
<dbReference type="InterPro" id="IPR039569">
    <property type="entry name" value="FAS1-like_DH_region"/>
</dbReference>
<keyword evidence="3" id="KW-1185">Reference proteome</keyword>
<dbReference type="STRING" id="1834516.BL253_08575"/>
<gene>
    <name evidence="2" type="ORF">BL253_08575</name>
</gene>